<accession>A0A7Z7NPS9</accession>
<name>A0A7Z7NPS9_9BURK</name>
<dbReference type="EMBL" id="OGUU01000025">
    <property type="protein sequence ID" value="SPC25212.1"/>
    <property type="molecule type" value="Genomic_DNA"/>
</dbReference>
<evidence type="ECO:0000313" key="1">
    <source>
        <dbReference type="EMBL" id="SPC25212.1"/>
    </source>
</evidence>
<comment type="caution">
    <text evidence="1">The sequence shown here is derived from an EMBL/GenBank/DDBJ whole genome shotgun (WGS) entry which is preliminary data.</text>
</comment>
<gene>
    <name evidence="1" type="ORF">CBM2594_P20014</name>
</gene>
<protein>
    <submittedName>
        <fullName evidence="1">Uncharacterized protein</fullName>
    </submittedName>
</protein>
<reference evidence="1 2" key="1">
    <citation type="submission" date="2018-01" db="EMBL/GenBank/DDBJ databases">
        <authorList>
            <person name="Clerissi C."/>
        </authorList>
    </citation>
    <scope>NUCLEOTIDE SEQUENCE [LARGE SCALE GENOMIC DNA]</scope>
    <source>
        <strain evidence="1">Cupriavidus taiwanensis STM 6021</strain>
        <plasmid evidence="2">cbm2594_p</plasmid>
    </source>
</reference>
<dbReference type="Proteomes" id="UP000257139">
    <property type="component" value="Plasmid CBM2594_p"/>
</dbReference>
<evidence type="ECO:0000313" key="2">
    <source>
        <dbReference type="Proteomes" id="UP000257139"/>
    </source>
</evidence>
<proteinExistence type="predicted"/>
<geneLocation type="plasmid" evidence="2">
    <name>cbm2594_p</name>
</geneLocation>
<organism evidence="1 2">
    <name type="scientific">Cupriavidus taiwanensis</name>
    <dbReference type="NCBI Taxonomy" id="164546"/>
    <lineage>
        <taxon>Bacteria</taxon>
        <taxon>Pseudomonadati</taxon>
        <taxon>Pseudomonadota</taxon>
        <taxon>Betaproteobacteria</taxon>
        <taxon>Burkholderiales</taxon>
        <taxon>Burkholderiaceae</taxon>
        <taxon>Cupriavidus</taxon>
    </lineage>
</organism>
<dbReference type="AlphaFoldDB" id="A0A7Z7NPS9"/>
<sequence length="62" mass="7221">MFTPEFVNNLLHPGRLRHTAVTNGLHVFFSVHFYGFQMNMLPPRKSFIYKALRLSILAKTLT</sequence>